<comment type="caution">
    <text evidence="1">The sequence shown here is derived from an EMBL/GenBank/DDBJ whole genome shotgun (WGS) entry which is preliminary data.</text>
</comment>
<dbReference type="EMBL" id="CAJVPV010000078">
    <property type="protein sequence ID" value="CAG8441376.1"/>
    <property type="molecule type" value="Genomic_DNA"/>
</dbReference>
<name>A0A9N8YR11_9GLOM</name>
<keyword evidence="2" id="KW-1185">Reference proteome</keyword>
<evidence type="ECO:0000313" key="2">
    <source>
        <dbReference type="Proteomes" id="UP000789342"/>
    </source>
</evidence>
<dbReference type="InterPro" id="IPR052078">
    <property type="entry name" value="Trehalose_Metab_GTase"/>
</dbReference>
<sequence length="163" mass="18309">MAETTLPPRKLSRRNSTVPLSQAVYLGLEIDYNEETSKIDYAICAHDGSYTIDYNFSSIDVNIEAINDENREEKVNELQKAILDRIVAYSKSREYKILAVGIGAHIARVGGKERENVKNLLFRSPSLASKIWFELDAIPFIIGTKGDSVDERASSAVRKTVVW</sequence>
<dbReference type="OrthoDB" id="937291at2759"/>
<reference evidence="1" key="1">
    <citation type="submission" date="2021-06" db="EMBL/GenBank/DDBJ databases">
        <authorList>
            <person name="Kallberg Y."/>
            <person name="Tangrot J."/>
            <person name="Rosling A."/>
        </authorList>
    </citation>
    <scope>NUCLEOTIDE SEQUENCE</scope>
    <source>
        <strain evidence="1">CL551</strain>
    </source>
</reference>
<evidence type="ECO:0000313" key="1">
    <source>
        <dbReference type="EMBL" id="CAG8441376.1"/>
    </source>
</evidence>
<proteinExistence type="predicted"/>
<dbReference type="PANTHER" id="PTHR47779">
    <property type="entry name" value="SYNTHASE (CCG-9), PUTATIVE (AFU_ORTHOLOGUE AFUA_3G12100)-RELATED"/>
    <property type="match status" value="1"/>
</dbReference>
<gene>
    <name evidence="1" type="ORF">AMORRO_LOCUS311</name>
</gene>
<dbReference type="PANTHER" id="PTHR47779:SF1">
    <property type="entry name" value="SYNTHASE (CCG-9), PUTATIVE (AFU_ORTHOLOGUE AFUA_3G12100)-RELATED"/>
    <property type="match status" value="1"/>
</dbReference>
<dbReference type="Proteomes" id="UP000789342">
    <property type="component" value="Unassembled WGS sequence"/>
</dbReference>
<dbReference type="AlphaFoldDB" id="A0A9N8YR11"/>
<accession>A0A9N8YR11</accession>
<protein>
    <submittedName>
        <fullName evidence="1">11212_t:CDS:1</fullName>
    </submittedName>
</protein>
<organism evidence="1 2">
    <name type="scientific">Acaulospora morrowiae</name>
    <dbReference type="NCBI Taxonomy" id="94023"/>
    <lineage>
        <taxon>Eukaryota</taxon>
        <taxon>Fungi</taxon>
        <taxon>Fungi incertae sedis</taxon>
        <taxon>Mucoromycota</taxon>
        <taxon>Glomeromycotina</taxon>
        <taxon>Glomeromycetes</taxon>
        <taxon>Diversisporales</taxon>
        <taxon>Acaulosporaceae</taxon>
        <taxon>Acaulospora</taxon>
    </lineage>
</organism>